<evidence type="ECO:0000313" key="2">
    <source>
        <dbReference type="EMBL" id="KAK0458327.1"/>
    </source>
</evidence>
<keyword evidence="3" id="KW-1185">Reference proteome</keyword>
<reference evidence="2" key="1">
    <citation type="submission" date="2023-06" db="EMBL/GenBank/DDBJ databases">
        <authorList>
            <consortium name="Lawrence Berkeley National Laboratory"/>
            <person name="Ahrendt S."/>
            <person name="Sahu N."/>
            <person name="Indic B."/>
            <person name="Wong-Bajracharya J."/>
            <person name="Merenyi Z."/>
            <person name="Ke H.-M."/>
            <person name="Monk M."/>
            <person name="Kocsube S."/>
            <person name="Drula E."/>
            <person name="Lipzen A."/>
            <person name="Balint B."/>
            <person name="Henrissat B."/>
            <person name="Andreopoulos B."/>
            <person name="Martin F.M."/>
            <person name="Harder C.B."/>
            <person name="Rigling D."/>
            <person name="Ford K.L."/>
            <person name="Foster G.D."/>
            <person name="Pangilinan J."/>
            <person name="Papanicolaou A."/>
            <person name="Barry K."/>
            <person name="LaButti K."/>
            <person name="Viragh M."/>
            <person name="Koriabine M."/>
            <person name="Yan M."/>
            <person name="Riley R."/>
            <person name="Champramary S."/>
            <person name="Plett K.L."/>
            <person name="Tsai I.J."/>
            <person name="Slot J."/>
            <person name="Sipos G."/>
            <person name="Plett J."/>
            <person name="Nagy L.G."/>
            <person name="Grigoriev I.V."/>
        </authorList>
    </citation>
    <scope>NUCLEOTIDE SEQUENCE</scope>
    <source>
        <strain evidence="2">CCBAS 213</strain>
    </source>
</reference>
<dbReference type="EMBL" id="JAUEPS010000018">
    <property type="protein sequence ID" value="KAK0458327.1"/>
    <property type="molecule type" value="Genomic_DNA"/>
</dbReference>
<feature type="compositionally biased region" description="Basic and acidic residues" evidence="1">
    <location>
        <begin position="421"/>
        <end position="431"/>
    </location>
</feature>
<feature type="compositionally biased region" description="Polar residues" evidence="1">
    <location>
        <begin position="432"/>
        <end position="445"/>
    </location>
</feature>
<organism evidence="2 3">
    <name type="scientific">Armillaria tabescens</name>
    <name type="common">Ringless honey mushroom</name>
    <name type="synonym">Agaricus tabescens</name>
    <dbReference type="NCBI Taxonomy" id="1929756"/>
    <lineage>
        <taxon>Eukaryota</taxon>
        <taxon>Fungi</taxon>
        <taxon>Dikarya</taxon>
        <taxon>Basidiomycota</taxon>
        <taxon>Agaricomycotina</taxon>
        <taxon>Agaricomycetes</taxon>
        <taxon>Agaricomycetidae</taxon>
        <taxon>Agaricales</taxon>
        <taxon>Marasmiineae</taxon>
        <taxon>Physalacriaceae</taxon>
        <taxon>Desarmillaria</taxon>
    </lineage>
</organism>
<comment type="caution">
    <text evidence="2">The sequence shown here is derived from an EMBL/GenBank/DDBJ whole genome shotgun (WGS) entry which is preliminary data.</text>
</comment>
<dbReference type="RefSeq" id="XP_060330615.1">
    <property type="nucleotide sequence ID" value="XM_060477467.1"/>
</dbReference>
<dbReference type="AlphaFoldDB" id="A0AA39N568"/>
<gene>
    <name evidence="2" type="ORF">EV420DRAFT_1643217</name>
</gene>
<sequence length="470" mass="52208">MFPSSSGPGQRPSVAPDGFWFPAPSVPSPSCLPHVLQLSLGSSTSASSNLSFQHSHRSWPNLYPPVVPPPSFPGHAAPSMPSPFPSSSFVMSSSFSPFLQPSLSTPNLNPYPSSVPSNISQHQRPSIHTQQQQQQNASNSNNPFLNLQNNSQPIHNTYNYFTYSSPSSSVSTPSTTSIPELTGRTTWGLWVHGIKSLADINGVLPHIIEEPMPGVVVINPMCRPSYPPVLSPDPSPQEWDTFVAWHRKDAVMIHILTSRLSADVSAVLPMVDDHGGAEREFTVRTLLGILRKHFGLGQPVQAHAAREALRTYTVDMRNVSRFIQRWRSTILSLRAEQYPIIYFDVALNLVKNLPKDGGWYLPIRQEVTRDCGQAADAIDFAYFDSLMDRVLDLDTQWRLSKPSSRTLRKKCDICGQQSHTTEQHDPSKQKANDISSTGLSSSPCKSQTSRQVLFYSASKLHRYDCRTDYL</sequence>
<proteinExistence type="predicted"/>
<dbReference type="GeneID" id="85361015"/>
<evidence type="ECO:0000313" key="3">
    <source>
        <dbReference type="Proteomes" id="UP001175211"/>
    </source>
</evidence>
<feature type="compositionally biased region" description="Polar residues" evidence="1">
    <location>
        <begin position="106"/>
        <end position="129"/>
    </location>
</feature>
<dbReference type="Proteomes" id="UP001175211">
    <property type="component" value="Unassembled WGS sequence"/>
</dbReference>
<feature type="region of interest" description="Disordered" evidence="1">
    <location>
        <begin position="106"/>
        <end position="149"/>
    </location>
</feature>
<accession>A0AA39N568</accession>
<feature type="region of interest" description="Disordered" evidence="1">
    <location>
        <begin position="418"/>
        <end position="445"/>
    </location>
</feature>
<protein>
    <submittedName>
        <fullName evidence="2">Uncharacterized protein</fullName>
    </submittedName>
</protein>
<feature type="compositionally biased region" description="Low complexity" evidence="1">
    <location>
        <begin position="130"/>
        <end position="149"/>
    </location>
</feature>
<evidence type="ECO:0000256" key="1">
    <source>
        <dbReference type="SAM" id="MobiDB-lite"/>
    </source>
</evidence>
<name>A0AA39N568_ARMTA</name>